<evidence type="ECO:0000259" key="3">
    <source>
        <dbReference type="Pfam" id="PF00144"/>
    </source>
</evidence>
<name>A0A1W1X1Z3_9BACT</name>
<dbReference type="InterPro" id="IPR001466">
    <property type="entry name" value="Beta-lactam-related"/>
</dbReference>
<dbReference type="PANTHER" id="PTHR43283">
    <property type="entry name" value="BETA-LACTAMASE-RELATED"/>
    <property type="match status" value="1"/>
</dbReference>
<organism evidence="4 5">
    <name type="scientific">Desulfacinum hydrothermale DSM 13146</name>
    <dbReference type="NCBI Taxonomy" id="1121390"/>
    <lineage>
        <taxon>Bacteria</taxon>
        <taxon>Pseudomonadati</taxon>
        <taxon>Thermodesulfobacteriota</taxon>
        <taxon>Syntrophobacteria</taxon>
        <taxon>Syntrophobacterales</taxon>
        <taxon>Syntrophobacteraceae</taxon>
        <taxon>Desulfacinum</taxon>
    </lineage>
</organism>
<gene>
    <name evidence="4" type="ORF">SAMN02746041_00437</name>
</gene>
<feature type="domain" description="Beta-lactamase-related" evidence="3">
    <location>
        <begin position="8"/>
        <end position="401"/>
    </location>
</feature>
<dbReference type="GO" id="GO:0016787">
    <property type="term" value="F:hydrolase activity"/>
    <property type="evidence" value="ECO:0007669"/>
    <property type="project" value="UniProtKB-KW"/>
</dbReference>
<dbReference type="OrthoDB" id="9809635at2"/>
<evidence type="ECO:0000313" key="5">
    <source>
        <dbReference type="Proteomes" id="UP000192783"/>
    </source>
</evidence>
<sequence>MMVLTPFITRAIEEGAFSGASVVVGVGGQKIYEGSWGTTSFHSPAAPVTSRTLFDLASLTKPVATATLFMMLHETRQVALEDPLPRFFPRTRIPSAKQAITLETLLSHRSGLPAYRPYFQSLARIPTRRRRETLLDWILAEPLQHQPGKARLYSDLGYILLGWILEEVSGTPLEHLFVEKIAGPLKSTLAFRPLAPRKIGPLPPEPPVPSIAATERCPWRGRILQGEVHDENTHCLGGVAGHAGLFGTADDVWRWLQALWLNARGDWAGAFSPPPMSGPAGPLKAENQWDISAPPLSSHSRSPVKRTVPSDPVAAPQAALRISAETVRFFWKRRLDPQGEPWSLGFDHPSGDTPSAGRYFPPDSVGHLGFTGTSFWLDPATGTAIILLTNRVHPSRNDERIRTFRPLFHDQVMRALKGLNP</sequence>
<evidence type="ECO:0000313" key="4">
    <source>
        <dbReference type="EMBL" id="SMC17986.1"/>
    </source>
</evidence>
<feature type="region of interest" description="Disordered" evidence="2">
    <location>
        <begin position="272"/>
        <end position="316"/>
    </location>
</feature>
<dbReference type="AlphaFoldDB" id="A0A1W1X1Z3"/>
<keyword evidence="5" id="KW-1185">Reference proteome</keyword>
<dbReference type="SUPFAM" id="SSF56601">
    <property type="entry name" value="beta-lactamase/transpeptidase-like"/>
    <property type="match status" value="1"/>
</dbReference>
<proteinExistence type="predicted"/>
<dbReference type="RefSeq" id="WP_084055891.1">
    <property type="nucleotide sequence ID" value="NZ_FWXF01000001.1"/>
</dbReference>
<dbReference type="InterPro" id="IPR050789">
    <property type="entry name" value="Diverse_Enzym_Activities"/>
</dbReference>
<dbReference type="PANTHER" id="PTHR43283:SF11">
    <property type="entry name" value="BETA-LACTAMASE-RELATED DOMAIN-CONTAINING PROTEIN"/>
    <property type="match status" value="1"/>
</dbReference>
<keyword evidence="1" id="KW-0378">Hydrolase</keyword>
<protein>
    <submittedName>
        <fullName evidence="4">CubicO group peptidase, beta-lactamase class C family</fullName>
    </submittedName>
</protein>
<dbReference type="EMBL" id="FWXF01000001">
    <property type="protein sequence ID" value="SMC17986.1"/>
    <property type="molecule type" value="Genomic_DNA"/>
</dbReference>
<dbReference type="Proteomes" id="UP000192783">
    <property type="component" value="Unassembled WGS sequence"/>
</dbReference>
<reference evidence="4 5" key="1">
    <citation type="submission" date="2017-04" db="EMBL/GenBank/DDBJ databases">
        <authorList>
            <person name="Afonso C.L."/>
            <person name="Miller P.J."/>
            <person name="Scott M.A."/>
            <person name="Spackman E."/>
            <person name="Goraichik I."/>
            <person name="Dimitrov K.M."/>
            <person name="Suarez D.L."/>
            <person name="Swayne D.E."/>
        </authorList>
    </citation>
    <scope>NUCLEOTIDE SEQUENCE [LARGE SCALE GENOMIC DNA]</scope>
    <source>
        <strain evidence="4 5">DSM 13146</strain>
    </source>
</reference>
<dbReference type="Gene3D" id="3.40.710.10">
    <property type="entry name" value="DD-peptidase/beta-lactamase superfamily"/>
    <property type="match status" value="1"/>
</dbReference>
<evidence type="ECO:0000256" key="2">
    <source>
        <dbReference type="SAM" id="MobiDB-lite"/>
    </source>
</evidence>
<dbReference type="Pfam" id="PF00144">
    <property type="entry name" value="Beta-lactamase"/>
    <property type="match status" value="1"/>
</dbReference>
<accession>A0A1W1X1Z3</accession>
<dbReference type="STRING" id="1121390.SAMN02746041_00437"/>
<dbReference type="InterPro" id="IPR012338">
    <property type="entry name" value="Beta-lactam/transpept-like"/>
</dbReference>
<evidence type="ECO:0000256" key="1">
    <source>
        <dbReference type="ARBA" id="ARBA00022801"/>
    </source>
</evidence>